<protein>
    <submittedName>
        <fullName evidence="3">PCMD domain-containing protein</fullName>
    </submittedName>
</protein>
<feature type="chain" id="PRO_5039701830" evidence="1">
    <location>
        <begin position="23"/>
        <end position="384"/>
    </location>
</feature>
<dbReference type="Pfam" id="PF13201">
    <property type="entry name" value="PCMD"/>
    <property type="match status" value="1"/>
</dbReference>
<evidence type="ECO:0000313" key="4">
    <source>
        <dbReference type="Proteomes" id="UP000824202"/>
    </source>
</evidence>
<dbReference type="AlphaFoldDB" id="A0A9D1UYJ5"/>
<reference evidence="3" key="1">
    <citation type="journal article" date="2021" name="PeerJ">
        <title>Extensive microbial diversity within the chicken gut microbiome revealed by metagenomics and culture.</title>
        <authorList>
            <person name="Gilroy R."/>
            <person name="Ravi A."/>
            <person name="Getino M."/>
            <person name="Pursley I."/>
            <person name="Horton D.L."/>
            <person name="Alikhan N.F."/>
            <person name="Baker D."/>
            <person name="Gharbi K."/>
            <person name="Hall N."/>
            <person name="Watson M."/>
            <person name="Adriaenssens E.M."/>
            <person name="Foster-Nyarko E."/>
            <person name="Jarju S."/>
            <person name="Secka A."/>
            <person name="Antonio M."/>
            <person name="Oren A."/>
            <person name="Chaudhuri R.R."/>
            <person name="La Ragione R."/>
            <person name="Hildebrand F."/>
            <person name="Pallen M.J."/>
        </authorList>
    </citation>
    <scope>NUCLEOTIDE SEQUENCE</scope>
    <source>
        <strain evidence="3">23274</strain>
    </source>
</reference>
<keyword evidence="1" id="KW-0732">Signal</keyword>
<name>A0A9D1UYJ5_9BACT</name>
<organism evidence="3 4">
    <name type="scientific">Candidatus Odoribacter faecigallinarum</name>
    <dbReference type="NCBI Taxonomy" id="2838706"/>
    <lineage>
        <taxon>Bacteria</taxon>
        <taxon>Pseudomonadati</taxon>
        <taxon>Bacteroidota</taxon>
        <taxon>Bacteroidia</taxon>
        <taxon>Bacteroidales</taxon>
        <taxon>Odoribacteraceae</taxon>
        <taxon>Odoribacter</taxon>
    </lineage>
</organism>
<feature type="domain" description="Putative carbohydrate metabolism" evidence="2">
    <location>
        <begin position="127"/>
        <end position="382"/>
    </location>
</feature>
<sequence>MKRKMLLCAALAGMLCFSCIQAEEPNAEADIEECVILNADGQPDPNIKGNVVVTNTRVMAQATPYIDLTKLKLEVTLTEGATISPDPSQVLDYSSIQKFTVTSESGEWKKEYTVTIDTFDLPVKYKFEQSELSESRKYFEFYETTEGKEGIIRQNIWASGNAGFSLTGAAATPEGFPTVPIAKGKEGMGVSLETKSTGPFGEMVDMPIAAGNLFIGSFDVANALNDAMRATRFGLAFGKKPVEFKGWYKYRRGEVFTVVGEDGKATPDLTKQDTCDIYAVLYESAGLDQGTLDGNNVLSSPNIVALARVKIPEENILSAGEDIDASEWHYFDISFEELKPFDVEKSRNYEYNLAVVFTSSIQGAAFKGAVGSVLYVDEVEVVCE</sequence>
<accession>A0A9D1UYJ5</accession>
<dbReference type="Gene3D" id="2.60.40.2340">
    <property type="match status" value="1"/>
</dbReference>
<feature type="signal peptide" evidence="1">
    <location>
        <begin position="1"/>
        <end position="22"/>
    </location>
</feature>
<dbReference type="EMBL" id="DXFT01000030">
    <property type="protein sequence ID" value="HIX02797.1"/>
    <property type="molecule type" value="Genomic_DNA"/>
</dbReference>
<gene>
    <name evidence="3" type="ORF">H9863_01610</name>
</gene>
<dbReference type="InterPro" id="IPR025112">
    <property type="entry name" value="PCMD"/>
</dbReference>
<proteinExistence type="predicted"/>
<evidence type="ECO:0000313" key="3">
    <source>
        <dbReference type="EMBL" id="HIX02797.1"/>
    </source>
</evidence>
<reference evidence="3" key="2">
    <citation type="submission" date="2021-04" db="EMBL/GenBank/DDBJ databases">
        <authorList>
            <person name="Gilroy R."/>
        </authorList>
    </citation>
    <scope>NUCLEOTIDE SEQUENCE</scope>
    <source>
        <strain evidence="3">23274</strain>
    </source>
</reference>
<dbReference type="Proteomes" id="UP000824202">
    <property type="component" value="Unassembled WGS sequence"/>
</dbReference>
<evidence type="ECO:0000259" key="2">
    <source>
        <dbReference type="Pfam" id="PF13201"/>
    </source>
</evidence>
<dbReference type="InterPro" id="IPR038653">
    <property type="entry name" value="Put_CMD_sf"/>
</dbReference>
<comment type="caution">
    <text evidence="3">The sequence shown here is derived from an EMBL/GenBank/DDBJ whole genome shotgun (WGS) entry which is preliminary data.</text>
</comment>
<dbReference type="Gene3D" id="2.60.120.890">
    <property type="entry name" value="BT2081, beta-jelly-roll domain"/>
    <property type="match status" value="1"/>
</dbReference>
<evidence type="ECO:0000256" key="1">
    <source>
        <dbReference type="SAM" id="SignalP"/>
    </source>
</evidence>